<dbReference type="SMART" id="SM00028">
    <property type="entry name" value="TPR"/>
    <property type="match status" value="6"/>
</dbReference>
<organism evidence="3 4">
    <name type="scientific">Chenopodium quinoa</name>
    <name type="common">Quinoa</name>
    <dbReference type="NCBI Taxonomy" id="63459"/>
    <lineage>
        <taxon>Eukaryota</taxon>
        <taxon>Viridiplantae</taxon>
        <taxon>Streptophyta</taxon>
        <taxon>Embryophyta</taxon>
        <taxon>Tracheophyta</taxon>
        <taxon>Spermatophyta</taxon>
        <taxon>Magnoliopsida</taxon>
        <taxon>eudicotyledons</taxon>
        <taxon>Gunneridae</taxon>
        <taxon>Pentapetalae</taxon>
        <taxon>Caryophyllales</taxon>
        <taxon>Chenopodiaceae</taxon>
        <taxon>Chenopodioideae</taxon>
        <taxon>Atripliceae</taxon>
        <taxon>Chenopodium</taxon>
    </lineage>
</organism>
<sequence>MVETKVQEVYYEFVQLFNHYKDPLPTYSSQGSSNSDAYRPRKTSRVYANFVADVASGDMGKSELELYLEFPLKPCNVDEEFDILGYCKEQSTTFPNFNTGSSSSSSTSLPAVGRVSSSARPKPRLVKQRKSSKSSSGLSEPGSGINPFRSVSSVNVDTPNCSNSDSNSFVSQFQNVGFVFGVSNSNTNDSNSINSNKFNVDCNVAAEASIFGFRDSNLHKQEFSFSENKANKDNYSSDGVAFSFGASAKDQIGGNTVKNGEIGAELLNELQKLKIEKERCDTEDNVSHKLNNLDATKGGDQPFVFKTGGESSDGCGEGSVPLKSDVNAKNLFGNGEGIYDGKMRAFGSRNFDDSAFVFGSIGNFAKTGDSSSQSSAFPAENDGTRVNEDVLSSSFSFSSLEAETCNAKPEVHSSSSERKVESSSSGLPEGFGVSFSEFELPQDAPLSFSANFTSGLGRKAESYLKTRGLKDKNLRKTKGKPKQSKPTKLHPVQTPLSSEGASATPGQEASECYSPMDFSPYEDTNSNNDVPITSHHETCQTKVTTEKPFAVRSESELHDSSTDIRSKINGYGGNEFQFSISSDKASRDAAKFTFTTSTAAQDHVSSLKRLHRKKYRMKPVSITSGASRVRGSSMDSTPLLSKLQGAGGNFFSSSKDKRETEAGEEHESEAYSGAEKACEKWRRRGNEAYEKGELSKAEEFYTWGVNCIPPGAASDATFRPLVRCYSNRAATRMALGRVREAIQDCNMAVKLDASFHRAQIRAGNCYLLLGEVDEAMQCFGKYMGDGNVICLDRKVVISASDGIQKSQKVIECTRRSAELLKLKTSEAASDALQHIAEALAISINSEKLLEMKAQALCMLSRHEEAIALCQKTLDFAEKNFRTATSRNIKVDGSSNESLWRYRTLSKCQFHLGNLEVALDLLEKHVNKAQGASDPLALTIHELLKQKSAGNTAFHSGKHAEAIEHYTSAILSGMEARPFAAICFCNRAAAHQALGQIPDAISDCSLAIALDENYAKAVSRRATLHEMIRDYKQTAADLRRLLSLHQKQSAEKSKQSGSGNGKELRQLQQRLYLMEEETKRDTPLDLYLILGVTKSDTVSEIKKAYRKAALRHHPDKAAQSLVKSGEVGEEGRHWKDIADLVHKDSDRLFKIIGEAYAVLSDPTKREEYDNEEDMRKALKENSNIRTNSRRYSEHYSQGYPFERSSSRRYWQDSYKTYTHSYRR</sequence>
<dbReference type="InterPro" id="IPR036869">
    <property type="entry name" value="J_dom_sf"/>
</dbReference>
<dbReference type="Gene3D" id="1.10.287.110">
    <property type="entry name" value="DnaJ domain"/>
    <property type="match status" value="1"/>
</dbReference>
<dbReference type="InterPro" id="IPR018253">
    <property type="entry name" value="DnaJ_domain_CS"/>
</dbReference>
<dbReference type="PROSITE" id="PS50076">
    <property type="entry name" value="DNAJ_2"/>
    <property type="match status" value="1"/>
</dbReference>
<name>A0A803MAJ3_CHEQI</name>
<feature type="region of interest" description="Disordered" evidence="1">
    <location>
        <begin position="406"/>
        <end position="426"/>
    </location>
</feature>
<evidence type="ECO:0000313" key="3">
    <source>
        <dbReference type="EnsemblPlants" id="AUR62026110-RA:cds"/>
    </source>
</evidence>
<feature type="region of interest" description="Disordered" evidence="1">
    <location>
        <begin position="647"/>
        <end position="669"/>
    </location>
</feature>
<dbReference type="InterPro" id="IPR019734">
    <property type="entry name" value="TPR_rpt"/>
</dbReference>
<dbReference type="PRINTS" id="PR00625">
    <property type="entry name" value="JDOMAIN"/>
</dbReference>
<protein>
    <recommendedName>
        <fullName evidence="2">J domain-containing protein</fullName>
    </recommendedName>
</protein>
<reference evidence="3" key="2">
    <citation type="submission" date="2021-03" db="UniProtKB">
        <authorList>
            <consortium name="EnsemblPlants"/>
        </authorList>
    </citation>
    <scope>IDENTIFICATION</scope>
</reference>
<dbReference type="Pfam" id="PF00226">
    <property type="entry name" value="DnaJ"/>
    <property type="match status" value="1"/>
</dbReference>
<feature type="compositionally biased region" description="Basic and acidic residues" evidence="1">
    <location>
        <begin position="409"/>
        <end position="421"/>
    </location>
</feature>
<feature type="compositionally biased region" description="Low complexity" evidence="1">
    <location>
        <begin position="97"/>
        <end position="108"/>
    </location>
</feature>
<feature type="region of interest" description="Disordered" evidence="1">
    <location>
        <begin position="97"/>
        <end position="150"/>
    </location>
</feature>
<dbReference type="PANTHER" id="PTHR45181:SF8">
    <property type="entry name" value="HEAT SHOCK PROTEIN DNAJ WITH TETRATRICOPEPTIDE REPEAT-CONTAINING PROTEIN"/>
    <property type="match status" value="1"/>
</dbReference>
<feature type="region of interest" description="Disordered" evidence="1">
    <location>
        <begin position="463"/>
        <end position="510"/>
    </location>
</feature>
<reference evidence="3" key="1">
    <citation type="journal article" date="2017" name="Nature">
        <title>The genome of Chenopodium quinoa.</title>
        <authorList>
            <person name="Jarvis D.E."/>
            <person name="Ho Y.S."/>
            <person name="Lightfoot D.J."/>
            <person name="Schmoeckel S.M."/>
            <person name="Li B."/>
            <person name="Borm T.J.A."/>
            <person name="Ohyanagi H."/>
            <person name="Mineta K."/>
            <person name="Michell C.T."/>
            <person name="Saber N."/>
            <person name="Kharbatia N.M."/>
            <person name="Rupper R.R."/>
            <person name="Sharp A.R."/>
            <person name="Dally N."/>
            <person name="Boughton B.A."/>
            <person name="Woo Y.H."/>
            <person name="Gao G."/>
            <person name="Schijlen E.G.W.M."/>
            <person name="Guo X."/>
            <person name="Momin A.A."/>
            <person name="Negrao S."/>
            <person name="Al-Babili S."/>
            <person name="Gehring C."/>
            <person name="Roessner U."/>
            <person name="Jung C."/>
            <person name="Murphy K."/>
            <person name="Arold S.T."/>
            <person name="Gojobori T."/>
            <person name="van der Linden C.G."/>
            <person name="van Loo E.N."/>
            <person name="Jellen E.N."/>
            <person name="Maughan P.J."/>
            <person name="Tester M."/>
        </authorList>
    </citation>
    <scope>NUCLEOTIDE SEQUENCE [LARGE SCALE GENOMIC DNA]</scope>
    <source>
        <strain evidence="3">cv. PI 614886</strain>
    </source>
</reference>
<dbReference type="EnsemblPlants" id="AUR62026110-RA">
    <property type="protein sequence ID" value="AUR62026110-RA:cds"/>
    <property type="gene ID" value="AUR62026110"/>
</dbReference>
<dbReference type="PROSITE" id="PS00636">
    <property type="entry name" value="DNAJ_1"/>
    <property type="match status" value="1"/>
</dbReference>
<evidence type="ECO:0000313" key="4">
    <source>
        <dbReference type="Proteomes" id="UP000596660"/>
    </source>
</evidence>
<feature type="compositionally biased region" description="Low complexity" evidence="1">
    <location>
        <begin position="133"/>
        <end position="144"/>
    </location>
</feature>
<dbReference type="Gene3D" id="1.25.40.10">
    <property type="entry name" value="Tetratricopeptide repeat domain"/>
    <property type="match status" value="3"/>
</dbReference>
<dbReference type="SMART" id="SM00271">
    <property type="entry name" value="DnaJ"/>
    <property type="match status" value="1"/>
</dbReference>
<feature type="compositionally biased region" description="Basic residues" evidence="1">
    <location>
        <begin position="475"/>
        <end position="488"/>
    </location>
</feature>
<dbReference type="InterPro" id="IPR001623">
    <property type="entry name" value="DnaJ_domain"/>
</dbReference>
<keyword evidence="4" id="KW-1185">Reference proteome</keyword>
<feature type="compositionally biased region" description="Basic residues" evidence="1">
    <location>
        <begin position="121"/>
        <end position="132"/>
    </location>
</feature>
<feature type="domain" description="J" evidence="2">
    <location>
        <begin position="1084"/>
        <end position="1171"/>
    </location>
</feature>
<dbReference type="InterPro" id="IPR011990">
    <property type="entry name" value="TPR-like_helical_dom_sf"/>
</dbReference>
<feature type="compositionally biased region" description="Basic and acidic residues" evidence="1">
    <location>
        <begin position="654"/>
        <end position="669"/>
    </location>
</feature>
<evidence type="ECO:0000259" key="2">
    <source>
        <dbReference type="PROSITE" id="PS50076"/>
    </source>
</evidence>
<dbReference type="AlphaFoldDB" id="A0A803MAJ3"/>
<feature type="compositionally biased region" description="Polar residues" evidence="1">
    <location>
        <begin position="494"/>
        <end position="507"/>
    </location>
</feature>
<dbReference type="SUPFAM" id="SSF48452">
    <property type="entry name" value="TPR-like"/>
    <property type="match status" value="3"/>
</dbReference>
<feature type="compositionally biased region" description="Basic and acidic residues" evidence="1">
    <location>
        <begin position="463"/>
        <end position="474"/>
    </location>
</feature>
<dbReference type="Gramene" id="AUR62026110-RA">
    <property type="protein sequence ID" value="AUR62026110-RA:cds"/>
    <property type="gene ID" value="AUR62026110"/>
</dbReference>
<dbReference type="Proteomes" id="UP000596660">
    <property type="component" value="Unplaced"/>
</dbReference>
<evidence type="ECO:0000256" key="1">
    <source>
        <dbReference type="SAM" id="MobiDB-lite"/>
    </source>
</evidence>
<gene>
    <name evidence="3" type="primary">LOC110707352</name>
</gene>
<dbReference type="SUPFAM" id="SSF46565">
    <property type="entry name" value="Chaperone J-domain"/>
    <property type="match status" value="1"/>
</dbReference>
<proteinExistence type="predicted"/>
<dbReference type="PANTHER" id="PTHR45181">
    <property type="entry name" value="HEAT SHOCK PROTEIN DNAJ WITH TETRATRICOPEPTIDE REPEAT-CONTAINING PROTEIN"/>
    <property type="match status" value="1"/>
</dbReference>
<accession>A0A803MAJ3</accession>
<dbReference type="CDD" id="cd06257">
    <property type="entry name" value="DnaJ"/>
    <property type="match status" value="1"/>
</dbReference>